<accession>A0A3N6NAC6</accession>
<dbReference type="Proteomes" id="UP000281431">
    <property type="component" value="Unassembled WGS sequence"/>
</dbReference>
<name>A0A3N6NAC6_NATCH</name>
<sequence length="662" mass="73673">MQKLMAQEGYGLIPAVTASGKSTNGATTSWSDLVATGGEPVVHLHGTTDARDEAVEKSEDAGVSYHVLYGRDEICETAAGEHNDSVSTPSGTPASEWINHQCGQGSGTTLSTAHAHLEEHNGGELPCSPCDAKTQYDGIPRDEDGDPAVDVIHATHQFAYVPSLIDNTNVIIDEQPDFSSDVSQGGEFTQQRIQEMVTAWLKHIDAYVKTWEEFAVLAREGLDRLEDTVETDHDVEPEWFIKNTEAHTLAPAITEAVYKALSSPPDDNERHSATAPHDLTRLEEINANDFRYSRTRVTVVIDKDNRVQKVWNTPELGNARSVICLDAWPSMPEFHQNVGENLELKKLMTEGERERWRRFERGLEVVQIGDSARPAGSEYAVKHYFNSEEVRVVIEWLRTIFDEDFRAVIAPSRVEEEVQEMMRHVEIEDPDEWTMHHGEEKSRGEFSEEPVGFVTNCIDPGDDYVLDLLAAQGLDATPHTVDCRDCGGSGCQKCGGTGERRARGRGFEGPDADKAQEILDGLRANHTNQCVGRWARKPGQEGVRSLVFVRTDTVDDILVDKTIPDPWVFGDKQQAAIDYLRKHPKTTLKETKEGIETQFDSGVAKESVRETFKKLIEHGVAERSEGTGAYGADEYRLTSSVPEHGLVKYPELNRRKSPTDPL</sequence>
<organism evidence="1 2">
    <name type="scientific">Natrarchaeobius chitinivorans</name>
    <dbReference type="NCBI Taxonomy" id="1679083"/>
    <lineage>
        <taxon>Archaea</taxon>
        <taxon>Methanobacteriati</taxon>
        <taxon>Methanobacteriota</taxon>
        <taxon>Stenosarchaea group</taxon>
        <taxon>Halobacteria</taxon>
        <taxon>Halobacteriales</taxon>
        <taxon>Natrialbaceae</taxon>
        <taxon>Natrarchaeobius</taxon>
    </lineage>
</organism>
<comment type="caution">
    <text evidence="1">The sequence shown here is derived from an EMBL/GenBank/DDBJ whole genome shotgun (WGS) entry which is preliminary data.</text>
</comment>
<protein>
    <submittedName>
        <fullName evidence="1">Uncharacterized protein</fullName>
    </submittedName>
</protein>
<reference evidence="1 2" key="1">
    <citation type="submission" date="2018-10" db="EMBL/GenBank/DDBJ databases">
        <title>Natrarchaeobius chitinivorans gen. nov., sp. nov., and Natrarchaeobius haloalkaliphilus sp. nov., alkaliphilic, chitin-utilizing haloarchaea from hypersaline alkaline lakes.</title>
        <authorList>
            <person name="Sorokin D.Y."/>
            <person name="Elcheninov A.G."/>
            <person name="Kostrikina N.A."/>
            <person name="Bale N.J."/>
            <person name="Sinninghe Damste J.S."/>
            <person name="Khijniak T.V."/>
            <person name="Kublanov I.V."/>
            <person name="Toshchakov S.V."/>
        </authorList>
    </citation>
    <scope>NUCLEOTIDE SEQUENCE [LARGE SCALE GENOMIC DNA]</scope>
    <source>
        <strain evidence="1 2">AArcht7</strain>
    </source>
</reference>
<keyword evidence="2" id="KW-1185">Reference proteome</keyword>
<evidence type="ECO:0000313" key="1">
    <source>
        <dbReference type="EMBL" id="RQG95562.1"/>
    </source>
</evidence>
<proteinExistence type="predicted"/>
<dbReference type="EMBL" id="REFZ01000033">
    <property type="protein sequence ID" value="RQG95562.1"/>
    <property type="molecule type" value="Genomic_DNA"/>
</dbReference>
<dbReference type="OrthoDB" id="242746at2157"/>
<dbReference type="AlphaFoldDB" id="A0A3N6NAC6"/>
<evidence type="ECO:0000313" key="2">
    <source>
        <dbReference type="Proteomes" id="UP000281431"/>
    </source>
</evidence>
<gene>
    <name evidence="1" type="ORF">EA472_21580</name>
</gene>